<dbReference type="GO" id="GO:0005737">
    <property type="term" value="C:cytoplasm"/>
    <property type="evidence" value="ECO:0007669"/>
    <property type="project" value="TreeGrafter"/>
</dbReference>
<dbReference type="Pfam" id="PF01266">
    <property type="entry name" value="DAO"/>
    <property type="match status" value="1"/>
</dbReference>
<keyword evidence="1" id="KW-0560">Oxidoreductase</keyword>
<comment type="caution">
    <text evidence="4">The sequence shown here is derived from an EMBL/GenBank/DDBJ whole genome shotgun (WGS) entry which is preliminary data.</text>
</comment>
<reference evidence="4 7" key="1">
    <citation type="submission" date="2021-01" db="EMBL/GenBank/DDBJ databases">
        <title>Diatom-associated Roseobacters Show Island Model of Population Structure.</title>
        <authorList>
            <person name="Qu L."/>
            <person name="Feng X."/>
            <person name="Chen Y."/>
            <person name="Li L."/>
            <person name="Wang X."/>
            <person name="Hu Z."/>
            <person name="Wang H."/>
            <person name="Luo H."/>
        </authorList>
    </citation>
    <scope>NUCLEOTIDE SEQUENCE</scope>
    <source>
        <strain evidence="5 7">CC28-63</strain>
        <strain evidence="4">CC28-69</strain>
    </source>
</reference>
<sequence>MTKHVIVIGAGIVGVSAAIWLRRLGQDVTVVDRDGPGMGTSFGNAGLLAACAMVPVTTPGLITKAPKMLFDRDAPLFLRWSYLPKLAPWLVRYLMHANDKDTRRIASDLTEITADTVDQHFALTEGLAARSYLRKSDYVFAYSDRAEFEKDRYTWDLRRDHGFVPTLIEGPEVHEFDPSFGSKISCLAVVKDHGFVTDPGSYVAALAQDFQNMGGKIVTATVEDIDTQSGSVPKVITSLGPLEADSVVLASGAWSKSLMTRLGLNVPLESERGYHIVMKNATGGPKAPSMISSGKFVATPMQMGLRCAGIVELGGLDAGPSEAPFDLLRRKIAEAFPQLEFDHEETWMGHRPATTDSLPLIGQIRQTGVFTAFGHQHVGLTAGPKTGRLVAGLIAGQPTNQNLTPFSPHRFGS</sequence>
<feature type="domain" description="FAD dependent oxidoreductase" evidence="3">
    <location>
        <begin position="4"/>
        <end position="392"/>
    </location>
</feature>
<dbReference type="EMBL" id="JAFBXF010000019">
    <property type="protein sequence ID" value="MBM2419436.1"/>
    <property type="molecule type" value="Genomic_DNA"/>
</dbReference>
<dbReference type="InterPro" id="IPR036188">
    <property type="entry name" value="FAD/NAD-bd_sf"/>
</dbReference>
<dbReference type="GO" id="GO:0016491">
    <property type="term" value="F:oxidoreductase activity"/>
    <property type="evidence" value="ECO:0007669"/>
    <property type="project" value="UniProtKB-KW"/>
</dbReference>
<keyword evidence="2" id="KW-1133">Transmembrane helix</keyword>
<protein>
    <submittedName>
        <fullName evidence="4">FAD-binding oxidoreductase</fullName>
    </submittedName>
</protein>
<keyword evidence="7" id="KW-1185">Reference proteome</keyword>
<dbReference type="Proteomes" id="UP000809440">
    <property type="component" value="Unassembled WGS sequence"/>
</dbReference>
<evidence type="ECO:0000313" key="5">
    <source>
        <dbReference type="EMBL" id="MBM2419436.1"/>
    </source>
</evidence>
<evidence type="ECO:0000256" key="1">
    <source>
        <dbReference type="ARBA" id="ARBA00023002"/>
    </source>
</evidence>
<feature type="transmembrane region" description="Helical" evidence="2">
    <location>
        <begin position="41"/>
        <end position="62"/>
    </location>
</feature>
<dbReference type="EMBL" id="JAFBXE010000019">
    <property type="protein sequence ID" value="MBM2414765.1"/>
    <property type="molecule type" value="Genomic_DNA"/>
</dbReference>
<accession>A0A9Q2S1R7</accession>
<keyword evidence="2" id="KW-0472">Membrane</keyword>
<organism evidence="4 6">
    <name type="scientific">Marivita cryptomonadis</name>
    <dbReference type="NCBI Taxonomy" id="505252"/>
    <lineage>
        <taxon>Bacteria</taxon>
        <taxon>Pseudomonadati</taxon>
        <taxon>Pseudomonadota</taxon>
        <taxon>Alphaproteobacteria</taxon>
        <taxon>Rhodobacterales</taxon>
        <taxon>Roseobacteraceae</taxon>
        <taxon>Marivita</taxon>
    </lineage>
</organism>
<dbReference type="SUPFAM" id="SSF51905">
    <property type="entry name" value="FAD/NAD(P)-binding domain"/>
    <property type="match status" value="1"/>
</dbReference>
<dbReference type="OrthoDB" id="9805337at2"/>
<dbReference type="InterPro" id="IPR006076">
    <property type="entry name" value="FAD-dep_OxRdtase"/>
</dbReference>
<dbReference type="Gene3D" id="3.30.9.10">
    <property type="entry name" value="D-Amino Acid Oxidase, subunit A, domain 2"/>
    <property type="match status" value="1"/>
</dbReference>
<evidence type="ECO:0000313" key="4">
    <source>
        <dbReference type="EMBL" id="MBM2414765.1"/>
    </source>
</evidence>
<dbReference type="PANTHER" id="PTHR13847:SF289">
    <property type="entry name" value="GLYCINE OXIDASE"/>
    <property type="match status" value="1"/>
</dbReference>
<evidence type="ECO:0000313" key="7">
    <source>
        <dbReference type="Proteomes" id="UP000809440"/>
    </source>
</evidence>
<gene>
    <name evidence="4" type="ORF">JQX41_20805</name>
    <name evidence="5" type="ORF">JQX48_20825</name>
</gene>
<dbReference type="Gene3D" id="3.50.50.60">
    <property type="entry name" value="FAD/NAD(P)-binding domain"/>
    <property type="match status" value="2"/>
</dbReference>
<dbReference type="Proteomes" id="UP000755667">
    <property type="component" value="Unassembled WGS sequence"/>
</dbReference>
<name>A0A9Q2S1R7_9RHOB</name>
<evidence type="ECO:0000313" key="6">
    <source>
        <dbReference type="Proteomes" id="UP000755667"/>
    </source>
</evidence>
<evidence type="ECO:0000259" key="3">
    <source>
        <dbReference type="Pfam" id="PF01266"/>
    </source>
</evidence>
<keyword evidence="2" id="KW-0812">Transmembrane</keyword>
<dbReference type="SUPFAM" id="SSF54373">
    <property type="entry name" value="FAD-linked reductases, C-terminal domain"/>
    <property type="match status" value="1"/>
</dbReference>
<dbReference type="AlphaFoldDB" id="A0A9Q2S1R7"/>
<dbReference type="PANTHER" id="PTHR13847">
    <property type="entry name" value="SARCOSINE DEHYDROGENASE-RELATED"/>
    <property type="match status" value="1"/>
</dbReference>
<proteinExistence type="predicted"/>
<evidence type="ECO:0000256" key="2">
    <source>
        <dbReference type="SAM" id="Phobius"/>
    </source>
</evidence>